<comment type="caution">
    <text evidence="3">The sequence shown here is derived from an EMBL/GenBank/DDBJ whole genome shotgun (WGS) entry which is preliminary data.</text>
</comment>
<dbReference type="InterPro" id="IPR058371">
    <property type="entry name" value="DUF8058"/>
</dbReference>
<sequence length="123" mass="13582">MRKNKSAAIFAIVVGISMLGMWTVFYLTGNIPELETKPVELAFHLFAEFITAVLLISAGAGLLKATSWGYNLYLIAAGMVLYTMIMSPGYFLQTGDVAFLIMFGVLIILTFYFLAVIIKNKNI</sequence>
<dbReference type="EMBL" id="JADPIE010000002">
    <property type="protein sequence ID" value="MBF8436251.1"/>
    <property type="molecule type" value="Genomic_DNA"/>
</dbReference>
<keyword evidence="1" id="KW-0472">Membrane</keyword>
<protein>
    <recommendedName>
        <fullName evidence="2">DUF8058 domain-containing protein</fullName>
    </recommendedName>
</protein>
<evidence type="ECO:0000256" key="1">
    <source>
        <dbReference type="SAM" id="Phobius"/>
    </source>
</evidence>
<reference evidence="3" key="1">
    <citation type="submission" date="2020-11" db="EMBL/GenBank/DDBJ databases">
        <title>Halonatronomonas betainensis gen. nov., sp. nov. a novel haloalkaliphilic representative of the family Halanaerobiacae capable of betaine degradation.</title>
        <authorList>
            <person name="Boltyanskaya Y."/>
            <person name="Kevbrin V."/>
            <person name="Detkova E."/>
            <person name="Grouzdev D.S."/>
            <person name="Koziaeva V."/>
            <person name="Zhilina T."/>
        </authorList>
    </citation>
    <scope>NUCLEOTIDE SEQUENCE</scope>
    <source>
        <strain evidence="3">Z-7014</strain>
    </source>
</reference>
<keyword evidence="1" id="KW-0812">Transmembrane</keyword>
<dbReference type="AlphaFoldDB" id="A0A931AR18"/>
<feature type="transmembrane region" description="Helical" evidence="1">
    <location>
        <begin position="70"/>
        <end position="91"/>
    </location>
</feature>
<organism evidence="3 4">
    <name type="scientific">Halonatronomonas betaini</name>
    <dbReference type="NCBI Taxonomy" id="2778430"/>
    <lineage>
        <taxon>Bacteria</taxon>
        <taxon>Bacillati</taxon>
        <taxon>Bacillota</taxon>
        <taxon>Clostridia</taxon>
        <taxon>Halanaerobiales</taxon>
        <taxon>Halarsenatibacteraceae</taxon>
        <taxon>Halonatronomonas</taxon>
    </lineage>
</organism>
<keyword evidence="1" id="KW-1133">Transmembrane helix</keyword>
<name>A0A931AR18_9FIRM</name>
<feature type="transmembrane region" description="Helical" evidence="1">
    <location>
        <begin position="7"/>
        <end position="29"/>
    </location>
</feature>
<dbReference type="Proteomes" id="UP000621436">
    <property type="component" value="Unassembled WGS sequence"/>
</dbReference>
<feature type="transmembrane region" description="Helical" evidence="1">
    <location>
        <begin position="97"/>
        <end position="118"/>
    </location>
</feature>
<accession>A0A931AR18</accession>
<keyword evidence="4" id="KW-1185">Reference proteome</keyword>
<gene>
    <name evidence="3" type="ORF">I0Q91_04100</name>
</gene>
<dbReference type="RefSeq" id="WP_270453051.1">
    <property type="nucleotide sequence ID" value="NZ_JADPIE010000002.1"/>
</dbReference>
<proteinExistence type="predicted"/>
<feature type="transmembrane region" description="Helical" evidence="1">
    <location>
        <begin position="41"/>
        <end position="63"/>
    </location>
</feature>
<feature type="domain" description="DUF8058" evidence="2">
    <location>
        <begin position="1"/>
        <end position="121"/>
    </location>
</feature>
<dbReference type="Pfam" id="PF26247">
    <property type="entry name" value="DUF8058"/>
    <property type="match status" value="1"/>
</dbReference>
<evidence type="ECO:0000313" key="4">
    <source>
        <dbReference type="Proteomes" id="UP000621436"/>
    </source>
</evidence>
<evidence type="ECO:0000313" key="3">
    <source>
        <dbReference type="EMBL" id="MBF8436251.1"/>
    </source>
</evidence>
<evidence type="ECO:0000259" key="2">
    <source>
        <dbReference type="Pfam" id="PF26247"/>
    </source>
</evidence>